<keyword evidence="3" id="KW-1185">Reference proteome</keyword>
<evidence type="ECO:0000256" key="1">
    <source>
        <dbReference type="SAM" id="Coils"/>
    </source>
</evidence>
<keyword evidence="1" id="KW-0175">Coiled coil</keyword>
<reference evidence="2" key="1">
    <citation type="submission" date="2018-12" db="EMBL/GenBank/DDBJ databases">
        <authorList>
            <person name="Will S."/>
            <person name="Neumann-Schaal M."/>
            <person name="Henke P."/>
        </authorList>
    </citation>
    <scope>NUCLEOTIDE SEQUENCE</scope>
    <source>
        <strain evidence="2">PCC 7102</strain>
    </source>
</reference>
<feature type="coiled-coil region" evidence="1">
    <location>
        <begin position="77"/>
        <end position="107"/>
    </location>
</feature>
<comment type="caution">
    <text evidence="2">The sequence shown here is derived from an EMBL/GenBank/DDBJ whole genome shotgun (WGS) entry which is preliminary data.</text>
</comment>
<gene>
    <name evidence="2" type="ORF">DSM106972_068120</name>
</gene>
<dbReference type="Proteomes" id="UP000271624">
    <property type="component" value="Unassembled WGS sequence"/>
</dbReference>
<dbReference type="RefSeq" id="WP_127084964.1">
    <property type="nucleotide sequence ID" value="NZ_RSCL01000020.1"/>
</dbReference>
<organism evidence="2 3">
    <name type="scientific">Dulcicalothrix desertica PCC 7102</name>
    <dbReference type="NCBI Taxonomy" id="232991"/>
    <lineage>
        <taxon>Bacteria</taxon>
        <taxon>Bacillati</taxon>
        <taxon>Cyanobacteriota</taxon>
        <taxon>Cyanophyceae</taxon>
        <taxon>Nostocales</taxon>
        <taxon>Calotrichaceae</taxon>
        <taxon>Dulcicalothrix</taxon>
    </lineage>
</organism>
<accession>A0A3S1AI29</accession>
<dbReference type="EMBL" id="RSCL01000020">
    <property type="protein sequence ID" value="RUT01261.1"/>
    <property type="molecule type" value="Genomic_DNA"/>
</dbReference>
<protein>
    <submittedName>
        <fullName evidence="2">Uncharacterized protein</fullName>
    </submittedName>
</protein>
<evidence type="ECO:0000313" key="2">
    <source>
        <dbReference type="EMBL" id="RUT01261.1"/>
    </source>
</evidence>
<proteinExistence type="predicted"/>
<reference evidence="2" key="2">
    <citation type="journal article" date="2019" name="Genome Biol. Evol.">
        <title>Day and night: Metabolic profiles and evolutionary relationships of six axenic non-marine cyanobacteria.</title>
        <authorList>
            <person name="Will S.E."/>
            <person name="Henke P."/>
            <person name="Boedeker C."/>
            <person name="Huang S."/>
            <person name="Brinkmann H."/>
            <person name="Rohde M."/>
            <person name="Jarek M."/>
            <person name="Friedl T."/>
            <person name="Seufert S."/>
            <person name="Schumacher M."/>
            <person name="Overmann J."/>
            <person name="Neumann-Schaal M."/>
            <person name="Petersen J."/>
        </authorList>
    </citation>
    <scope>NUCLEOTIDE SEQUENCE [LARGE SCALE GENOMIC DNA]</scope>
    <source>
        <strain evidence="2">PCC 7102</strain>
    </source>
</reference>
<evidence type="ECO:0000313" key="3">
    <source>
        <dbReference type="Proteomes" id="UP000271624"/>
    </source>
</evidence>
<dbReference type="AlphaFoldDB" id="A0A3S1AI29"/>
<dbReference type="OrthoDB" id="9806213at2"/>
<sequence>MDKSLRNTLRNVVTQCRKILEEAVAEVLEGQFGIYTSGKLEDASRMEHLSSDDLEYREQLLIHLQHIQAAGTSGKAVKQLEKQIDRQEALISELQDFEEKLRRAANLNLEPDLNDGVVLNIAPLWELVPWSEAKKYWQELTAGKYEWSTIGKQLRAKGIVKC</sequence>
<name>A0A3S1AI29_9CYAN</name>